<evidence type="ECO:0000256" key="4">
    <source>
        <dbReference type="PROSITE-ProRule" id="PRU00433"/>
    </source>
</evidence>
<dbReference type="InterPro" id="IPR051459">
    <property type="entry name" value="Cytochrome_c-type_DH"/>
</dbReference>
<keyword evidence="3 4" id="KW-0408">Iron</keyword>
<dbReference type="EC" id="1.8.2.2" evidence="7"/>
<proteinExistence type="predicted"/>
<dbReference type="InterPro" id="IPR009056">
    <property type="entry name" value="Cyt_c-like_dom"/>
</dbReference>
<evidence type="ECO:0000256" key="1">
    <source>
        <dbReference type="ARBA" id="ARBA00022617"/>
    </source>
</evidence>
<evidence type="ECO:0000256" key="2">
    <source>
        <dbReference type="ARBA" id="ARBA00022723"/>
    </source>
</evidence>
<dbReference type="Proteomes" id="UP000315736">
    <property type="component" value="Unassembled WGS sequence"/>
</dbReference>
<dbReference type="EMBL" id="VJNB01000002">
    <property type="protein sequence ID" value="TSE20977.1"/>
    <property type="molecule type" value="Genomic_DNA"/>
</dbReference>
<keyword evidence="2 4" id="KW-0479">Metal-binding</keyword>
<evidence type="ECO:0000313" key="8">
    <source>
        <dbReference type="Proteomes" id="UP000315736"/>
    </source>
</evidence>
<name>A0A554WBM8_9BURK</name>
<evidence type="ECO:0000313" key="7">
    <source>
        <dbReference type="EMBL" id="TSE20977.1"/>
    </source>
</evidence>
<dbReference type="PROSITE" id="PS51007">
    <property type="entry name" value="CYTC"/>
    <property type="match status" value="1"/>
</dbReference>
<accession>A0A554WBM8</accession>
<evidence type="ECO:0000256" key="5">
    <source>
        <dbReference type="SAM" id="SignalP"/>
    </source>
</evidence>
<comment type="caution">
    <text evidence="7">The sequence shown here is derived from an EMBL/GenBank/DDBJ whole genome shotgun (WGS) entry which is preliminary data.</text>
</comment>
<evidence type="ECO:0000256" key="3">
    <source>
        <dbReference type="ARBA" id="ARBA00023004"/>
    </source>
</evidence>
<keyword evidence="5" id="KW-0732">Signal</keyword>
<dbReference type="GO" id="GO:0020037">
    <property type="term" value="F:heme binding"/>
    <property type="evidence" value="ECO:0007669"/>
    <property type="project" value="InterPro"/>
</dbReference>
<dbReference type="PANTHER" id="PTHR35008">
    <property type="entry name" value="BLL4482 PROTEIN-RELATED"/>
    <property type="match status" value="1"/>
</dbReference>
<evidence type="ECO:0000259" key="6">
    <source>
        <dbReference type="PROSITE" id="PS51007"/>
    </source>
</evidence>
<feature type="signal peptide" evidence="5">
    <location>
        <begin position="1"/>
        <end position="27"/>
    </location>
</feature>
<keyword evidence="8" id="KW-1185">Reference proteome</keyword>
<dbReference type="SUPFAM" id="SSF46626">
    <property type="entry name" value="Cytochrome c"/>
    <property type="match status" value="2"/>
</dbReference>
<dbReference type="Gene3D" id="1.10.760.10">
    <property type="entry name" value="Cytochrome c-like domain"/>
    <property type="match status" value="2"/>
</dbReference>
<organism evidence="7 8">
    <name type="scientific">Tepidimonas alkaliphilus</name>
    <dbReference type="NCBI Taxonomy" id="2588942"/>
    <lineage>
        <taxon>Bacteria</taxon>
        <taxon>Pseudomonadati</taxon>
        <taxon>Pseudomonadota</taxon>
        <taxon>Betaproteobacteria</taxon>
        <taxon>Burkholderiales</taxon>
        <taxon>Tepidimonas</taxon>
    </lineage>
</organism>
<dbReference type="AlphaFoldDB" id="A0A554WBM8"/>
<reference evidence="7 8" key="1">
    <citation type="submission" date="2019-07" db="EMBL/GenBank/DDBJ databases">
        <title>Tepidimonas alkaliphilus YIM 72238 draft genome.</title>
        <authorList>
            <person name="Da Costa M.S."/>
            <person name="Froufe H.J.C."/>
            <person name="Egas C."/>
            <person name="Albuquerque L."/>
        </authorList>
    </citation>
    <scope>NUCLEOTIDE SEQUENCE [LARGE SCALE GENOMIC DNA]</scope>
    <source>
        <strain evidence="7 8">YIM 72238</strain>
    </source>
</reference>
<dbReference type="InterPro" id="IPR036909">
    <property type="entry name" value="Cyt_c-like_dom_sf"/>
</dbReference>
<gene>
    <name evidence="7" type="primary">tsdA</name>
    <name evidence="7" type="ORF">Talka_00640</name>
</gene>
<keyword evidence="1 4" id="KW-0349">Heme</keyword>
<dbReference type="PANTHER" id="PTHR35008:SF9">
    <property type="entry name" value="CYTOCHROME C DOMAIN-CONTAINING PROTEIN"/>
    <property type="match status" value="1"/>
</dbReference>
<dbReference type="Pfam" id="PF21342">
    <property type="entry name" value="SoxA-TsdA_cyt-c"/>
    <property type="match status" value="1"/>
</dbReference>
<dbReference type="GO" id="GO:0050338">
    <property type="term" value="F:thiosulfate dehydrogenase activity"/>
    <property type="evidence" value="ECO:0007669"/>
    <property type="project" value="UniProtKB-EC"/>
</dbReference>
<keyword evidence="7" id="KW-0560">Oxidoreductase</keyword>
<dbReference type="OrthoDB" id="9765171at2"/>
<dbReference type="GO" id="GO:0009055">
    <property type="term" value="F:electron transfer activity"/>
    <property type="evidence" value="ECO:0007669"/>
    <property type="project" value="InterPro"/>
</dbReference>
<feature type="domain" description="Cytochrome c" evidence="6">
    <location>
        <begin position="186"/>
        <end position="279"/>
    </location>
</feature>
<sequence length="350" mass="38408">MKAIRTSFHRWLPSAVALAVWGAVAHAQTPATQAPKLKLEQIQPTPVEQLPDDHLGRLIRYGKELTERTFAYIGPEVKDPAMRYAGNNLACASCHQAAATKEYAMPWLGVAATFPQYRAREDDISTLQDRINGCMERSMNGKPLPWDSREMRAFVAYITHLSKGVPIGAEIEGLGTVTTRMPNRRANPEAGAKVYAAKCASCHGEDGQGRRVGQPGDAQGYLFPPLWGPDSFNTGAGMNRLAMATRFVYANMPLGASHGNVQLTLDEAYDVAAYMLSQPRPEKAGLEKDFPARWNKPVDAAFPPYLLANPDQHKYGPFPPLVQKQQQMKAQLMEYARREQAASGAAAAGR</sequence>
<dbReference type="RefSeq" id="WP_143889676.1">
    <property type="nucleotide sequence ID" value="NZ_VJNB01000002.1"/>
</dbReference>
<dbReference type="Pfam" id="PF00034">
    <property type="entry name" value="Cytochrom_C"/>
    <property type="match status" value="1"/>
</dbReference>
<dbReference type="GO" id="GO:0046872">
    <property type="term" value="F:metal ion binding"/>
    <property type="evidence" value="ECO:0007669"/>
    <property type="project" value="UniProtKB-KW"/>
</dbReference>
<protein>
    <submittedName>
        <fullName evidence="7">Thiosulfate dehydrogenase</fullName>
        <ecNumber evidence="7">1.8.2.2</ecNumber>
    </submittedName>
</protein>
<feature type="chain" id="PRO_5021744512" evidence="5">
    <location>
        <begin position="28"/>
        <end position="350"/>
    </location>
</feature>